<evidence type="ECO:0000256" key="1">
    <source>
        <dbReference type="ARBA" id="ARBA00022679"/>
    </source>
</evidence>
<feature type="domain" description="N-acetyltransferase" evidence="3">
    <location>
        <begin position="30"/>
        <end position="174"/>
    </location>
</feature>
<dbReference type="InterPro" id="IPR000182">
    <property type="entry name" value="GNAT_dom"/>
</dbReference>
<dbReference type="EMBL" id="JACHNU010000011">
    <property type="protein sequence ID" value="MBB4665156.1"/>
    <property type="molecule type" value="Genomic_DNA"/>
</dbReference>
<accession>A0A840IK59</accession>
<dbReference type="RefSeq" id="WP_183345833.1">
    <property type="nucleotide sequence ID" value="NZ_JACHNU010000011.1"/>
</dbReference>
<keyword evidence="4" id="KW-0689">Ribosomal protein</keyword>
<evidence type="ECO:0000313" key="5">
    <source>
        <dbReference type="Proteomes" id="UP000585272"/>
    </source>
</evidence>
<evidence type="ECO:0000313" key="4">
    <source>
        <dbReference type="EMBL" id="MBB4665156.1"/>
    </source>
</evidence>
<dbReference type="PROSITE" id="PS51186">
    <property type="entry name" value="GNAT"/>
    <property type="match status" value="1"/>
</dbReference>
<comment type="caution">
    <text evidence="4">The sequence shown here is derived from an EMBL/GenBank/DDBJ whole genome shotgun (WGS) entry which is preliminary data.</text>
</comment>
<dbReference type="Pfam" id="PF00583">
    <property type="entry name" value="Acetyltransf_1"/>
    <property type="match status" value="1"/>
</dbReference>
<dbReference type="SUPFAM" id="SSF55729">
    <property type="entry name" value="Acyl-CoA N-acyltransferases (Nat)"/>
    <property type="match status" value="1"/>
</dbReference>
<dbReference type="InterPro" id="IPR016181">
    <property type="entry name" value="Acyl_CoA_acyltransferase"/>
</dbReference>
<sequence>MSIRDSQHTIRTLPIAELNELEPLWRALQDHYATITPLLGNALARDPEASWRNRRGNYERWLTDPNAFVLIAEDAGGPIGYAFVTIGPGYASWCTGDKMATLQSLSVLPELRGSGIGSELLDAVEAELRRRGVGDLEITTATTNVDAQRLYERRGYTRGFVVYVGSIDEAVVGD</sequence>
<keyword evidence="2" id="KW-0012">Acyltransferase</keyword>
<dbReference type="Proteomes" id="UP000585272">
    <property type="component" value="Unassembled WGS sequence"/>
</dbReference>
<dbReference type="GO" id="GO:0005840">
    <property type="term" value="C:ribosome"/>
    <property type="evidence" value="ECO:0007669"/>
    <property type="project" value="UniProtKB-KW"/>
</dbReference>
<proteinExistence type="predicted"/>
<protein>
    <submittedName>
        <fullName evidence="4">Ribosomal protein S18 acetylase RimI-like enzyme</fullName>
    </submittedName>
</protein>
<organism evidence="4 5">
    <name type="scientific">Conexibacter arvalis</name>
    <dbReference type="NCBI Taxonomy" id="912552"/>
    <lineage>
        <taxon>Bacteria</taxon>
        <taxon>Bacillati</taxon>
        <taxon>Actinomycetota</taxon>
        <taxon>Thermoleophilia</taxon>
        <taxon>Solirubrobacterales</taxon>
        <taxon>Conexibacteraceae</taxon>
        <taxon>Conexibacter</taxon>
    </lineage>
</organism>
<dbReference type="PANTHER" id="PTHR43877:SF2">
    <property type="entry name" value="AMINOALKYLPHOSPHONATE N-ACETYLTRANSFERASE-RELATED"/>
    <property type="match status" value="1"/>
</dbReference>
<dbReference type="GO" id="GO:0016747">
    <property type="term" value="F:acyltransferase activity, transferring groups other than amino-acyl groups"/>
    <property type="evidence" value="ECO:0007669"/>
    <property type="project" value="InterPro"/>
</dbReference>
<reference evidence="4 5" key="1">
    <citation type="submission" date="2020-08" db="EMBL/GenBank/DDBJ databases">
        <title>Genomic Encyclopedia of Archaeal and Bacterial Type Strains, Phase II (KMG-II): from individual species to whole genera.</title>
        <authorList>
            <person name="Goeker M."/>
        </authorList>
    </citation>
    <scope>NUCLEOTIDE SEQUENCE [LARGE SCALE GENOMIC DNA]</scope>
    <source>
        <strain evidence="4 5">DSM 23288</strain>
    </source>
</reference>
<dbReference type="AlphaFoldDB" id="A0A840IK59"/>
<dbReference type="Gene3D" id="3.40.630.30">
    <property type="match status" value="1"/>
</dbReference>
<dbReference type="InterPro" id="IPR050832">
    <property type="entry name" value="Bact_Acetyltransf"/>
</dbReference>
<keyword evidence="4" id="KW-0687">Ribonucleoprotein</keyword>
<keyword evidence="5" id="KW-1185">Reference proteome</keyword>
<evidence type="ECO:0000256" key="2">
    <source>
        <dbReference type="ARBA" id="ARBA00023315"/>
    </source>
</evidence>
<dbReference type="CDD" id="cd04301">
    <property type="entry name" value="NAT_SF"/>
    <property type="match status" value="1"/>
</dbReference>
<name>A0A840IK59_9ACTN</name>
<evidence type="ECO:0000259" key="3">
    <source>
        <dbReference type="PROSITE" id="PS51186"/>
    </source>
</evidence>
<keyword evidence="1" id="KW-0808">Transferase</keyword>
<dbReference type="PANTHER" id="PTHR43877">
    <property type="entry name" value="AMINOALKYLPHOSPHONATE N-ACETYLTRANSFERASE-RELATED-RELATED"/>
    <property type="match status" value="1"/>
</dbReference>
<gene>
    <name evidence="4" type="ORF">BDZ31_004777</name>
</gene>